<feature type="region of interest" description="Disordered" evidence="1">
    <location>
        <begin position="145"/>
        <end position="167"/>
    </location>
</feature>
<name>A0AAD9DRW1_9TELE</name>
<sequence>MMSTPQNEQSYDNVRNSFCAIPAKQLWNISTRQVSGVTSAVDLPRSRAELTFGHAENVRREGADSSSPKAPLRRTVVAPLFVSTHVSSACSPVRFASEMHVDILNRTGEAGCSYRPSEDYNAHGVACHDKRTSGNTPELPQVYPPQVTHPSCPRSSSPGNTPELPQVYPPRREIETRCCVRRLNVTPALPSGFDPTAPPSPHMCRCGRLLLTGKARILIFVSFLVPPLLRLDMFVR</sequence>
<comment type="caution">
    <text evidence="2">The sequence shown here is derived from an EMBL/GenBank/DDBJ whole genome shotgun (WGS) entry which is preliminary data.</text>
</comment>
<keyword evidence="3" id="KW-1185">Reference proteome</keyword>
<proteinExistence type="predicted"/>
<protein>
    <submittedName>
        <fullName evidence="2">Uncharacterized protein</fullName>
    </submittedName>
</protein>
<dbReference type="EMBL" id="JAROKS010000021">
    <property type="protein sequence ID" value="KAK1790938.1"/>
    <property type="molecule type" value="Genomic_DNA"/>
</dbReference>
<accession>A0AAD9DRW1</accession>
<gene>
    <name evidence="2" type="ORF">P4O66_014780</name>
</gene>
<dbReference type="Proteomes" id="UP001239994">
    <property type="component" value="Unassembled WGS sequence"/>
</dbReference>
<evidence type="ECO:0000313" key="3">
    <source>
        <dbReference type="Proteomes" id="UP001239994"/>
    </source>
</evidence>
<evidence type="ECO:0000313" key="2">
    <source>
        <dbReference type="EMBL" id="KAK1790938.1"/>
    </source>
</evidence>
<dbReference type="AlphaFoldDB" id="A0AAD9DRW1"/>
<evidence type="ECO:0000256" key="1">
    <source>
        <dbReference type="SAM" id="MobiDB-lite"/>
    </source>
</evidence>
<reference evidence="2" key="1">
    <citation type="submission" date="2023-03" db="EMBL/GenBank/DDBJ databases">
        <title>Electrophorus voltai genome.</title>
        <authorList>
            <person name="Bian C."/>
        </authorList>
    </citation>
    <scope>NUCLEOTIDE SEQUENCE</scope>
    <source>
        <strain evidence="2">CB-2022</strain>
        <tissue evidence="2">Muscle</tissue>
    </source>
</reference>
<organism evidence="2 3">
    <name type="scientific">Electrophorus voltai</name>
    <dbReference type="NCBI Taxonomy" id="2609070"/>
    <lineage>
        <taxon>Eukaryota</taxon>
        <taxon>Metazoa</taxon>
        <taxon>Chordata</taxon>
        <taxon>Craniata</taxon>
        <taxon>Vertebrata</taxon>
        <taxon>Euteleostomi</taxon>
        <taxon>Actinopterygii</taxon>
        <taxon>Neopterygii</taxon>
        <taxon>Teleostei</taxon>
        <taxon>Ostariophysi</taxon>
        <taxon>Gymnotiformes</taxon>
        <taxon>Gymnotoidei</taxon>
        <taxon>Gymnotidae</taxon>
        <taxon>Electrophorus</taxon>
    </lineage>
</organism>